<dbReference type="Gene3D" id="3.40.50.1820">
    <property type="entry name" value="alpha/beta hydrolase"/>
    <property type="match status" value="1"/>
</dbReference>
<reference evidence="2" key="1">
    <citation type="journal article" date="2019" name="Int. J. Syst. Evol. Microbiol.">
        <title>The Global Catalogue of Microorganisms (GCM) 10K type strain sequencing project: providing services to taxonomists for standard genome sequencing and annotation.</title>
        <authorList>
            <consortium name="The Broad Institute Genomics Platform"/>
            <consortium name="The Broad Institute Genome Sequencing Center for Infectious Disease"/>
            <person name="Wu L."/>
            <person name="Ma J."/>
        </authorList>
    </citation>
    <scope>NUCLEOTIDE SEQUENCE [LARGE SCALE GENOMIC DNA]</scope>
    <source>
        <strain evidence="2">CGMCC 4.7093</strain>
    </source>
</reference>
<accession>A0ABV9YPQ0</accession>
<gene>
    <name evidence="1" type="ORF">ACFPBZ_14965</name>
</gene>
<protein>
    <submittedName>
        <fullName evidence="1">Esterase/lipase family protein</fullName>
    </submittedName>
</protein>
<organism evidence="1 2">
    <name type="scientific">Actinomycetospora atypica</name>
    <dbReference type="NCBI Taxonomy" id="1290095"/>
    <lineage>
        <taxon>Bacteria</taxon>
        <taxon>Bacillati</taxon>
        <taxon>Actinomycetota</taxon>
        <taxon>Actinomycetes</taxon>
        <taxon>Pseudonocardiales</taxon>
        <taxon>Pseudonocardiaceae</taxon>
        <taxon>Actinomycetospora</taxon>
    </lineage>
</organism>
<name>A0ABV9YPQ0_9PSEU</name>
<dbReference type="Proteomes" id="UP001595947">
    <property type="component" value="Unassembled WGS sequence"/>
</dbReference>
<dbReference type="InterPro" id="IPR029058">
    <property type="entry name" value="AB_hydrolase_fold"/>
</dbReference>
<dbReference type="SUPFAM" id="SSF53474">
    <property type="entry name" value="alpha/beta-Hydrolases"/>
    <property type="match status" value="1"/>
</dbReference>
<evidence type="ECO:0000313" key="2">
    <source>
        <dbReference type="Proteomes" id="UP001595947"/>
    </source>
</evidence>
<dbReference type="EMBL" id="JBHSIV010000014">
    <property type="protein sequence ID" value="MFC5063520.1"/>
    <property type="molecule type" value="Genomic_DNA"/>
</dbReference>
<keyword evidence="2" id="KW-1185">Reference proteome</keyword>
<proteinExistence type="predicted"/>
<comment type="caution">
    <text evidence="1">The sequence shown here is derived from an EMBL/GenBank/DDBJ whole genome shotgun (WGS) entry which is preliminary data.</text>
</comment>
<dbReference type="RefSeq" id="WP_378036866.1">
    <property type="nucleotide sequence ID" value="NZ_JBHSIV010000014.1"/>
</dbReference>
<evidence type="ECO:0000313" key="1">
    <source>
        <dbReference type="EMBL" id="MFC5063520.1"/>
    </source>
</evidence>
<sequence length="247" mass="25591">MVGTGLTYAGRTAIGLTALAYRSVAETETVTHPGRGHVVLLGGLGETTPCLAPMSRWLTRIGYDVTPYTLGAGMGCAQRTVDSLVRRVERIADETGEPVRIVGHSRGGQFGRAIGTAAPELVSQLITIGTPFDRDGLTPPMAAIAWSLAAAGTAGVPGLLGLGCFVGRCCAGFRDTLRAPWPAEIGFTSIYSRTDGAVPWHSSHDPYADNVVVAGNHVAQLTSAEIQRAVARALADRPVAASATAVA</sequence>